<comment type="caution">
    <text evidence="3">The sequence shown here is derived from an EMBL/GenBank/DDBJ whole genome shotgun (WGS) entry which is preliminary data.</text>
</comment>
<dbReference type="Proteomes" id="UP001341840">
    <property type="component" value="Unassembled WGS sequence"/>
</dbReference>
<proteinExistence type="predicted"/>
<keyword evidence="2" id="KW-1133">Transmembrane helix</keyword>
<evidence type="ECO:0000256" key="1">
    <source>
        <dbReference type="SAM" id="MobiDB-lite"/>
    </source>
</evidence>
<feature type="compositionally biased region" description="Polar residues" evidence="1">
    <location>
        <begin position="9"/>
        <end position="28"/>
    </location>
</feature>
<feature type="region of interest" description="Disordered" evidence="1">
    <location>
        <begin position="1"/>
        <end position="39"/>
    </location>
</feature>
<sequence>MESEGGCSRSKNSVGGCASENTGSSYASLDSKCRDDRDGVAPKCHCGGYAILYRSRTRKNPNRLFLGCPFFKASMVQTLTDKIRNVNRLIVVAGIVAMLVAVYVIGS</sequence>
<reference evidence="3 4" key="1">
    <citation type="journal article" date="2023" name="Plants (Basel)">
        <title>Bridging the Gap: Combining Genomics and Transcriptomics Approaches to Understand Stylosanthes scabra, an Orphan Legume from the Brazilian Caatinga.</title>
        <authorList>
            <person name="Ferreira-Neto J.R.C."/>
            <person name="da Silva M.D."/>
            <person name="Binneck E."/>
            <person name="de Melo N.F."/>
            <person name="da Silva R.H."/>
            <person name="de Melo A.L.T.M."/>
            <person name="Pandolfi V."/>
            <person name="Bustamante F.O."/>
            <person name="Brasileiro-Vidal A.C."/>
            <person name="Benko-Iseppon A.M."/>
        </authorList>
    </citation>
    <scope>NUCLEOTIDE SEQUENCE [LARGE SCALE GENOMIC DNA]</scope>
    <source>
        <tissue evidence="3">Leaves</tissue>
    </source>
</reference>
<organism evidence="3 4">
    <name type="scientific">Stylosanthes scabra</name>
    <dbReference type="NCBI Taxonomy" id="79078"/>
    <lineage>
        <taxon>Eukaryota</taxon>
        <taxon>Viridiplantae</taxon>
        <taxon>Streptophyta</taxon>
        <taxon>Embryophyta</taxon>
        <taxon>Tracheophyta</taxon>
        <taxon>Spermatophyta</taxon>
        <taxon>Magnoliopsida</taxon>
        <taxon>eudicotyledons</taxon>
        <taxon>Gunneridae</taxon>
        <taxon>Pentapetalae</taxon>
        <taxon>rosids</taxon>
        <taxon>fabids</taxon>
        <taxon>Fabales</taxon>
        <taxon>Fabaceae</taxon>
        <taxon>Papilionoideae</taxon>
        <taxon>50 kb inversion clade</taxon>
        <taxon>dalbergioids sensu lato</taxon>
        <taxon>Dalbergieae</taxon>
        <taxon>Pterocarpus clade</taxon>
        <taxon>Stylosanthes</taxon>
    </lineage>
</organism>
<dbReference type="EMBL" id="JASCZI010120893">
    <property type="protein sequence ID" value="MED6157100.1"/>
    <property type="molecule type" value="Genomic_DNA"/>
</dbReference>
<name>A0ABU6U9J0_9FABA</name>
<feature type="transmembrane region" description="Helical" evidence="2">
    <location>
        <begin position="89"/>
        <end position="106"/>
    </location>
</feature>
<gene>
    <name evidence="3" type="ORF">PIB30_020256</name>
</gene>
<evidence type="ECO:0000313" key="4">
    <source>
        <dbReference type="Proteomes" id="UP001341840"/>
    </source>
</evidence>
<keyword evidence="4" id="KW-1185">Reference proteome</keyword>
<keyword evidence="2" id="KW-0812">Transmembrane</keyword>
<evidence type="ECO:0000313" key="3">
    <source>
        <dbReference type="EMBL" id="MED6157100.1"/>
    </source>
</evidence>
<evidence type="ECO:0000256" key="2">
    <source>
        <dbReference type="SAM" id="Phobius"/>
    </source>
</evidence>
<protein>
    <recommendedName>
        <fullName evidence="5">Zinc finger GRF-type domain-containing protein</fullName>
    </recommendedName>
</protein>
<accession>A0ABU6U9J0</accession>
<evidence type="ECO:0008006" key="5">
    <source>
        <dbReference type="Google" id="ProtNLM"/>
    </source>
</evidence>
<keyword evidence="2" id="KW-0472">Membrane</keyword>